<feature type="domain" description="BRCT" evidence="6">
    <location>
        <begin position="12"/>
        <end position="86"/>
    </location>
</feature>
<dbReference type="InterPro" id="IPR051579">
    <property type="entry name" value="DDR_Transcriptional_Reg"/>
</dbReference>
<keyword evidence="2" id="KW-0227">DNA damage</keyword>
<proteinExistence type="predicted"/>
<accession>A0AAV4RK88</accession>
<dbReference type="GO" id="GO:0044666">
    <property type="term" value="C:MLL3/4 complex"/>
    <property type="evidence" value="ECO:0007669"/>
    <property type="project" value="TreeGrafter"/>
</dbReference>
<name>A0AAV4RK88_CAEEX</name>
<keyword evidence="8" id="KW-1185">Reference proteome</keyword>
<comment type="subcellular location">
    <subcellularLocation>
        <location evidence="1">Nucleus</location>
    </subcellularLocation>
</comment>
<dbReference type="EMBL" id="BPLR01008128">
    <property type="protein sequence ID" value="GIY22279.1"/>
    <property type="molecule type" value="Genomic_DNA"/>
</dbReference>
<evidence type="ECO:0000256" key="1">
    <source>
        <dbReference type="ARBA" id="ARBA00004123"/>
    </source>
</evidence>
<sequence length="94" mass="10782">LCIPYYSWSDAKPDILQRIIEAGGGTPVFKKAPTLKQIKSVEQNGQKFVIISCENDLHLCKVYLQKKIIVQNVEFILTCSISQELDFRSFAYRL</sequence>
<dbReference type="AlphaFoldDB" id="A0AAV4RK88"/>
<dbReference type="Pfam" id="PF16589">
    <property type="entry name" value="BRCT_2"/>
    <property type="match status" value="1"/>
</dbReference>
<evidence type="ECO:0000256" key="4">
    <source>
        <dbReference type="ARBA" id="ARBA00023858"/>
    </source>
</evidence>
<evidence type="ECO:0000256" key="2">
    <source>
        <dbReference type="ARBA" id="ARBA00022763"/>
    </source>
</evidence>
<protein>
    <recommendedName>
        <fullName evidence="4">PAX-interacting protein 1</fullName>
    </recommendedName>
    <alternativeName>
        <fullName evidence="5">PAX transactivation activation domain-interacting protein</fullName>
    </alternativeName>
</protein>
<dbReference type="Gene3D" id="3.40.50.10190">
    <property type="entry name" value="BRCT domain"/>
    <property type="match status" value="1"/>
</dbReference>
<organism evidence="7 8">
    <name type="scientific">Caerostris extrusa</name>
    <name type="common">Bark spider</name>
    <name type="synonym">Caerostris bankana</name>
    <dbReference type="NCBI Taxonomy" id="172846"/>
    <lineage>
        <taxon>Eukaryota</taxon>
        <taxon>Metazoa</taxon>
        <taxon>Ecdysozoa</taxon>
        <taxon>Arthropoda</taxon>
        <taxon>Chelicerata</taxon>
        <taxon>Arachnida</taxon>
        <taxon>Araneae</taxon>
        <taxon>Araneomorphae</taxon>
        <taxon>Entelegynae</taxon>
        <taxon>Araneoidea</taxon>
        <taxon>Araneidae</taxon>
        <taxon>Caerostris</taxon>
    </lineage>
</organism>
<dbReference type="Proteomes" id="UP001054945">
    <property type="component" value="Unassembled WGS sequence"/>
</dbReference>
<dbReference type="InterPro" id="IPR036420">
    <property type="entry name" value="BRCT_dom_sf"/>
</dbReference>
<evidence type="ECO:0000313" key="8">
    <source>
        <dbReference type="Proteomes" id="UP001054945"/>
    </source>
</evidence>
<dbReference type="PANTHER" id="PTHR23196:SF1">
    <property type="entry name" value="PAX-INTERACTING PROTEIN 1"/>
    <property type="match status" value="1"/>
</dbReference>
<evidence type="ECO:0000256" key="5">
    <source>
        <dbReference type="ARBA" id="ARBA00030146"/>
    </source>
</evidence>
<dbReference type="PANTHER" id="PTHR23196">
    <property type="entry name" value="PAX TRANSCRIPTION ACTIVATION DOMAIN INTERACTING PROTEIN"/>
    <property type="match status" value="1"/>
</dbReference>
<evidence type="ECO:0000256" key="3">
    <source>
        <dbReference type="ARBA" id="ARBA00023242"/>
    </source>
</evidence>
<evidence type="ECO:0000259" key="6">
    <source>
        <dbReference type="Pfam" id="PF16589"/>
    </source>
</evidence>
<feature type="non-terminal residue" evidence="7">
    <location>
        <position position="1"/>
    </location>
</feature>
<dbReference type="InterPro" id="IPR001357">
    <property type="entry name" value="BRCT_dom"/>
</dbReference>
<evidence type="ECO:0000313" key="7">
    <source>
        <dbReference type="EMBL" id="GIY22279.1"/>
    </source>
</evidence>
<dbReference type="GO" id="GO:0006974">
    <property type="term" value="P:DNA damage response"/>
    <property type="evidence" value="ECO:0007669"/>
    <property type="project" value="UniProtKB-KW"/>
</dbReference>
<keyword evidence="3" id="KW-0539">Nucleus</keyword>
<reference evidence="7 8" key="1">
    <citation type="submission" date="2021-06" db="EMBL/GenBank/DDBJ databases">
        <title>Caerostris extrusa draft genome.</title>
        <authorList>
            <person name="Kono N."/>
            <person name="Arakawa K."/>
        </authorList>
    </citation>
    <scope>NUCLEOTIDE SEQUENCE [LARGE SCALE GENOMIC DNA]</scope>
</reference>
<gene>
    <name evidence="7" type="ORF">CEXT_237231</name>
</gene>
<comment type="caution">
    <text evidence="7">The sequence shown here is derived from an EMBL/GenBank/DDBJ whole genome shotgun (WGS) entry which is preliminary data.</text>
</comment>